<feature type="chain" id="PRO_5020785869" evidence="3">
    <location>
        <begin position="31"/>
        <end position="255"/>
    </location>
</feature>
<evidence type="ECO:0000313" key="6">
    <source>
        <dbReference type="Proteomes" id="UP000295411"/>
    </source>
</evidence>
<feature type="transmembrane region" description="Helical" evidence="2">
    <location>
        <begin position="222"/>
        <end position="243"/>
    </location>
</feature>
<proteinExistence type="predicted"/>
<dbReference type="Proteomes" id="UP000295411">
    <property type="component" value="Unassembled WGS sequence"/>
</dbReference>
<evidence type="ECO:0000259" key="4">
    <source>
        <dbReference type="Pfam" id="PF07987"/>
    </source>
</evidence>
<evidence type="ECO:0000256" key="1">
    <source>
        <dbReference type="SAM" id="MobiDB-lite"/>
    </source>
</evidence>
<feature type="domain" description="YncI copper-binding" evidence="4">
    <location>
        <begin position="31"/>
        <end position="179"/>
    </location>
</feature>
<sequence>MTTSTFFTRALCTGTATAGLMALGAGAALAHVSVAPTNTTEGGYSQLTFSVPNESETAGTNKVEVSLPAETPFTAVRVKPLEGWTAEVVRGELPEPVTAEDGVTLTEAPLSVVWTAEEGAEISQNEYQTFSISVGQLPEAGTVVNLPATQHYTDGSIRAWDEPTAEGEEEPESPAPAFTTTAAEEGSGHGAAHSAGAGGASGDDELEPAASADPAGSSAGSAAGWVGLGAGLLGLAAGGTALLRTRRLTEDRRTP</sequence>
<feature type="compositionally biased region" description="Low complexity" evidence="1">
    <location>
        <begin position="175"/>
        <end position="195"/>
    </location>
</feature>
<keyword evidence="2" id="KW-0812">Transmembrane</keyword>
<dbReference type="OrthoDB" id="9810871at2"/>
<accession>A0A4R5U2D4</accession>
<dbReference type="AlphaFoldDB" id="A0A4R5U2D4"/>
<dbReference type="EMBL" id="SMTK01000001">
    <property type="protein sequence ID" value="TDK27738.1"/>
    <property type="molecule type" value="Genomic_DNA"/>
</dbReference>
<comment type="caution">
    <text evidence="5">The sequence shown here is derived from an EMBL/GenBank/DDBJ whole genome shotgun (WGS) entry which is preliminary data.</text>
</comment>
<evidence type="ECO:0000256" key="2">
    <source>
        <dbReference type="SAM" id="Phobius"/>
    </source>
</evidence>
<evidence type="ECO:0000256" key="3">
    <source>
        <dbReference type="SAM" id="SignalP"/>
    </source>
</evidence>
<dbReference type="Pfam" id="PF07987">
    <property type="entry name" value="DUF1775"/>
    <property type="match status" value="1"/>
</dbReference>
<gene>
    <name evidence="5" type="ORF">E2F48_00975</name>
</gene>
<dbReference type="RefSeq" id="WP_133402166.1">
    <property type="nucleotide sequence ID" value="NZ_SMTK01000001.1"/>
</dbReference>
<evidence type="ECO:0000313" key="5">
    <source>
        <dbReference type="EMBL" id="TDK27738.1"/>
    </source>
</evidence>
<feature type="region of interest" description="Disordered" evidence="1">
    <location>
        <begin position="162"/>
        <end position="223"/>
    </location>
</feature>
<dbReference type="CDD" id="cd08545">
    <property type="entry name" value="YcnI_like"/>
    <property type="match status" value="1"/>
</dbReference>
<dbReference type="InterPro" id="IPR012533">
    <property type="entry name" value="YcnI-copper_dom"/>
</dbReference>
<protein>
    <submittedName>
        <fullName evidence="5">DUF1775 domain-containing protein</fullName>
    </submittedName>
</protein>
<keyword evidence="2" id="KW-1133">Transmembrane helix</keyword>
<keyword evidence="2" id="KW-0472">Membrane</keyword>
<keyword evidence="6" id="KW-1185">Reference proteome</keyword>
<feature type="signal peptide" evidence="3">
    <location>
        <begin position="1"/>
        <end position="30"/>
    </location>
</feature>
<name>A0A4R5U2D4_9MICC</name>
<organism evidence="5 6">
    <name type="scientific">Arthrobacter crusticola</name>
    <dbReference type="NCBI Taxonomy" id="2547960"/>
    <lineage>
        <taxon>Bacteria</taxon>
        <taxon>Bacillati</taxon>
        <taxon>Actinomycetota</taxon>
        <taxon>Actinomycetes</taxon>
        <taxon>Micrococcales</taxon>
        <taxon>Micrococcaceae</taxon>
        <taxon>Arthrobacter</taxon>
    </lineage>
</organism>
<keyword evidence="3" id="KW-0732">Signal</keyword>
<feature type="compositionally biased region" description="Low complexity" evidence="1">
    <location>
        <begin position="209"/>
        <end position="223"/>
    </location>
</feature>
<dbReference type="Gene3D" id="2.60.40.2230">
    <property type="entry name" value="Uncharacterised protein YcnI-like PF07987, DUF1775"/>
    <property type="match status" value="1"/>
</dbReference>
<reference evidence="5 6" key="1">
    <citation type="submission" date="2019-03" db="EMBL/GenBank/DDBJ databases">
        <title>Arthrobacter sp. nov., an bacterium isolated from biocrust in Mu Us Desert.</title>
        <authorList>
            <person name="Lixiong L."/>
        </authorList>
    </citation>
    <scope>NUCLEOTIDE SEQUENCE [LARGE SCALE GENOMIC DNA]</scope>
    <source>
        <strain evidence="5 6">SLN-3</strain>
    </source>
</reference>
<feature type="compositionally biased region" description="Acidic residues" evidence="1">
    <location>
        <begin position="163"/>
        <end position="172"/>
    </location>
</feature>
<dbReference type="InterPro" id="IPR038507">
    <property type="entry name" value="YcnI-like_sf"/>
</dbReference>